<dbReference type="InterPro" id="IPR017871">
    <property type="entry name" value="ABC_transporter-like_CS"/>
</dbReference>
<evidence type="ECO:0000256" key="1">
    <source>
        <dbReference type="ARBA" id="ARBA00004496"/>
    </source>
</evidence>
<dbReference type="SMART" id="SM00382">
    <property type="entry name" value="AAA"/>
    <property type="match status" value="2"/>
</dbReference>
<keyword evidence="4" id="KW-0677">Repeat</keyword>
<dbReference type="Gene3D" id="3.40.50.300">
    <property type="entry name" value="P-loop containing nucleotide triphosphate hydrolases"/>
    <property type="match status" value="2"/>
</dbReference>
<dbReference type="Proteomes" id="UP001501638">
    <property type="component" value="Unassembled WGS sequence"/>
</dbReference>
<keyword evidence="6" id="KW-0227">DNA damage</keyword>
<evidence type="ECO:0000256" key="6">
    <source>
        <dbReference type="ARBA" id="ARBA00022763"/>
    </source>
</evidence>
<dbReference type="InterPro" id="IPR003593">
    <property type="entry name" value="AAA+_ATPase"/>
</dbReference>
<keyword evidence="3" id="KW-0479">Metal-binding</keyword>
<evidence type="ECO:0000259" key="17">
    <source>
        <dbReference type="PROSITE" id="PS50893"/>
    </source>
</evidence>
<dbReference type="RefSeq" id="WP_344323425.1">
    <property type="nucleotide sequence ID" value="NZ_BAAASZ010000023.1"/>
</dbReference>
<evidence type="ECO:0000313" key="18">
    <source>
        <dbReference type="EMBL" id="GAA2446593.1"/>
    </source>
</evidence>
<dbReference type="CDD" id="cd03270">
    <property type="entry name" value="ABC_UvrA_I"/>
    <property type="match status" value="1"/>
</dbReference>
<dbReference type="PROSITE" id="PS50893">
    <property type="entry name" value="ABC_TRANSPORTER_2"/>
    <property type="match status" value="2"/>
</dbReference>
<reference evidence="18 19" key="1">
    <citation type="journal article" date="2019" name="Int. J. Syst. Evol. Microbiol.">
        <title>The Global Catalogue of Microorganisms (GCM) 10K type strain sequencing project: providing services to taxonomists for standard genome sequencing and annotation.</title>
        <authorList>
            <consortium name="The Broad Institute Genomics Platform"/>
            <consortium name="The Broad Institute Genome Sequencing Center for Infectious Disease"/>
            <person name="Wu L."/>
            <person name="Ma J."/>
        </authorList>
    </citation>
    <scope>NUCLEOTIDE SEQUENCE [LARGE SCALE GENOMIC DNA]</scope>
    <source>
        <strain evidence="18 19">JCM 6305</strain>
    </source>
</reference>
<dbReference type="Gene3D" id="1.20.1580.10">
    <property type="entry name" value="ABC transporter ATPase like domain"/>
    <property type="match status" value="2"/>
</dbReference>
<evidence type="ECO:0000256" key="14">
    <source>
        <dbReference type="ARBA" id="ARBA00038000"/>
    </source>
</evidence>
<keyword evidence="5" id="KW-0547">Nucleotide-binding</keyword>
<keyword evidence="8" id="KW-0863">Zinc-finger</keyword>
<evidence type="ECO:0000256" key="2">
    <source>
        <dbReference type="ARBA" id="ARBA00022490"/>
    </source>
</evidence>
<comment type="caution">
    <text evidence="18">The sequence shown here is derived from an EMBL/GenBank/DDBJ whole genome shotgun (WGS) entry which is preliminary data.</text>
</comment>
<keyword evidence="10" id="KW-0067">ATP-binding</keyword>
<dbReference type="SUPFAM" id="SSF52540">
    <property type="entry name" value="P-loop containing nucleoside triphosphate hydrolases"/>
    <property type="match status" value="2"/>
</dbReference>
<evidence type="ECO:0000256" key="9">
    <source>
        <dbReference type="ARBA" id="ARBA00022833"/>
    </source>
</evidence>
<dbReference type="Pfam" id="PF00005">
    <property type="entry name" value="ABC_tran"/>
    <property type="match status" value="1"/>
</dbReference>
<evidence type="ECO:0000256" key="3">
    <source>
        <dbReference type="ARBA" id="ARBA00022723"/>
    </source>
</evidence>
<keyword evidence="11" id="KW-0267">Excision nuclease</keyword>
<dbReference type="InterPro" id="IPR027417">
    <property type="entry name" value="P-loop_NTPase"/>
</dbReference>
<keyword evidence="19" id="KW-1185">Reference proteome</keyword>
<comment type="subcellular location">
    <subcellularLocation>
        <location evidence="1">Cytoplasm</location>
    </subcellularLocation>
</comment>
<feature type="domain" description="ABC transporter" evidence="17">
    <location>
        <begin position="445"/>
        <end position="748"/>
    </location>
</feature>
<gene>
    <name evidence="18" type="ORF">GCM10010405_32510</name>
</gene>
<proteinExistence type="inferred from homology"/>
<comment type="similarity">
    <text evidence="14">Belongs to the ABC transporter superfamily. UvrA family.</text>
</comment>
<evidence type="ECO:0000313" key="19">
    <source>
        <dbReference type="Proteomes" id="UP001501638"/>
    </source>
</evidence>
<evidence type="ECO:0000256" key="11">
    <source>
        <dbReference type="ARBA" id="ARBA00022881"/>
    </source>
</evidence>
<evidence type="ECO:0000256" key="5">
    <source>
        <dbReference type="ARBA" id="ARBA00022741"/>
    </source>
</evidence>
<feature type="domain" description="ABC transporter" evidence="17">
    <location>
        <begin position="1"/>
        <end position="437"/>
    </location>
</feature>
<evidence type="ECO:0000256" key="15">
    <source>
        <dbReference type="ARBA" id="ARBA00039316"/>
    </source>
</evidence>
<dbReference type="InterPro" id="IPR041552">
    <property type="entry name" value="UvrA_DNA-bd"/>
</dbReference>
<keyword evidence="9" id="KW-0862">Zinc</keyword>
<evidence type="ECO:0000256" key="10">
    <source>
        <dbReference type="ARBA" id="ARBA00022840"/>
    </source>
</evidence>
<dbReference type="Pfam" id="PF17755">
    <property type="entry name" value="UvrA_DNA-bind"/>
    <property type="match status" value="1"/>
</dbReference>
<evidence type="ECO:0000256" key="13">
    <source>
        <dbReference type="ARBA" id="ARBA00023204"/>
    </source>
</evidence>
<keyword evidence="7" id="KW-0228">DNA excision</keyword>
<dbReference type="InterPro" id="IPR003439">
    <property type="entry name" value="ABC_transporter-like_ATP-bd"/>
</dbReference>
<protein>
    <recommendedName>
        <fullName evidence="15">UvrABC system protein A</fullName>
    </recommendedName>
    <alternativeName>
        <fullName evidence="16">Excinuclease ABC subunit A</fullName>
    </alternativeName>
</protein>
<evidence type="ECO:0000256" key="12">
    <source>
        <dbReference type="ARBA" id="ARBA00023125"/>
    </source>
</evidence>
<keyword evidence="2" id="KW-0963">Cytoplasm</keyword>
<dbReference type="PANTHER" id="PTHR43152">
    <property type="entry name" value="UVRABC SYSTEM PROTEIN A"/>
    <property type="match status" value="1"/>
</dbReference>
<evidence type="ECO:0000256" key="4">
    <source>
        <dbReference type="ARBA" id="ARBA00022737"/>
    </source>
</evidence>
<keyword evidence="13" id="KW-0234">DNA repair</keyword>
<evidence type="ECO:0000256" key="8">
    <source>
        <dbReference type="ARBA" id="ARBA00022771"/>
    </source>
</evidence>
<sequence length="758" mass="81363">MAQDHIRVTGAREHNLRGVTVEIPKRRLTVVTGVSGSGKSSLVFDTVAAESQRQLNETFTSFVRNRLPRYGRPDVDSIENLSAAIVVDQRRLSGGARSTVGTITDIHALMRLLWSRAGRPAVGPSNALSFNDPQGMCPGCSGLGTVRGVDLDELLDRRLSLNEGAIRFPTFHVGGWMWRTYADSGLFDNDKPLADYTPEEWHALLHGADATVRLTGQGGTVPTKYEGLLERFTRIWLPKDAASLKGRTREAFERVVTERVCPTCDGARLSPRALSCRLGGRTIAECAAMEAEELAEFLRGLEVSDGAPVVASLLAQVERLVAIGLGYLTLDRPTSTLSGGESQRVRMVRHLGSALTDMTYILDEPSVGLHPADVDRLVDMLRELRDKGNTVVVVEHDPDVIAAADHVVDMGPGAGEDGGEVVHQGDVAGLAASGTLTGRCLGNRLRLGAAPREPKGFAEIRGAVRNNLRGVDADFPHGVLTVVTGVAGSGKSTLVHGFLPGVCPDAVLVDQSPIRASRRSSPATYTGVLDPIRALFAAENGVSASLFSPNSEGACGRCDGLGTIYTDLAFMDPMVSLCEECRGRRFTDEALRYRCRGLAIADVFELSAREAVEVFPEPRVGGVLRRLVDVGLGYLPLGQPLNTLSGGERQRLRLADALDRPDRTYVFDEPTTGLHPSDVAGLLALFDRLVEAGGTVVVIEHNLEVIARADWIVDLGPGPGRHGGRVIFQGTPEELLRVPDAVSATARHLRRAVGRPDG</sequence>
<dbReference type="EMBL" id="BAAASZ010000023">
    <property type="protein sequence ID" value="GAA2446593.1"/>
    <property type="molecule type" value="Genomic_DNA"/>
</dbReference>
<name>A0ABN3K193_9ACTN</name>
<accession>A0ABN3K193</accession>
<organism evidence="18 19">
    <name type="scientific">Streptomyces macrosporus</name>
    <dbReference type="NCBI Taxonomy" id="44032"/>
    <lineage>
        <taxon>Bacteria</taxon>
        <taxon>Bacillati</taxon>
        <taxon>Actinomycetota</taxon>
        <taxon>Actinomycetes</taxon>
        <taxon>Kitasatosporales</taxon>
        <taxon>Streptomycetaceae</taxon>
        <taxon>Streptomyces</taxon>
    </lineage>
</organism>
<dbReference type="PROSITE" id="PS00211">
    <property type="entry name" value="ABC_TRANSPORTER_1"/>
    <property type="match status" value="1"/>
</dbReference>
<dbReference type="Gene3D" id="1.10.8.280">
    <property type="entry name" value="ABC transporter ATPase domain-like"/>
    <property type="match status" value="1"/>
</dbReference>
<evidence type="ECO:0000256" key="7">
    <source>
        <dbReference type="ARBA" id="ARBA00022769"/>
    </source>
</evidence>
<dbReference type="PANTHER" id="PTHR43152:SF3">
    <property type="entry name" value="UVRABC SYSTEM PROTEIN A"/>
    <property type="match status" value="1"/>
</dbReference>
<evidence type="ECO:0000256" key="16">
    <source>
        <dbReference type="ARBA" id="ARBA00042156"/>
    </source>
</evidence>
<keyword evidence="12" id="KW-0238">DNA-binding</keyword>